<protein>
    <submittedName>
        <fullName evidence="6">Receptor-like serine/threonine-protein kinase</fullName>
    </submittedName>
</protein>
<evidence type="ECO:0000256" key="3">
    <source>
        <dbReference type="ARBA" id="ARBA00022729"/>
    </source>
</evidence>
<dbReference type="InterPro" id="IPR011009">
    <property type="entry name" value="Kinase-like_dom_sf"/>
</dbReference>
<evidence type="ECO:0000256" key="4">
    <source>
        <dbReference type="ARBA" id="ARBA00022989"/>
    </source>
</evidence>
<keyword evidence="3" id="KW-0732">Signal</keyword>
<accession>A0ABD1S6V4</accession>
<evidence type="ECO:0000313" key="7">
    <source>
        <dbReference type="Proteomes" id="UP001604277"/>
    </source>
</evidence>
<dbReference type="EMBL" id="JBFOLJ010000011">
    <property type="protein sequence ID" value="KAL2496138.1"/>
    <property type="molecule type" value="Genomic_DNA"/>
</dbReference>
<evidence type="ECO:0000256" key="5">
    <source>
        <dbReference type="ARBA" id="ARBA00023136"/>
    </source>
</evidence>
<dbReference type="AlphaFoldDB" id="A0ABD1S6V4"/>
<keyword evidence="5" id="KW-0472">Membrane</keyword>
<evidence type="ECO:0000313" key="6">
    <source>
        <dbReference type="EMBL" id="KAL2496138.1"/>
    </source>
</evidence>
<dbReference type="Gene3D" id="1.10.510.10">
    <property type="entry name" value="Transferase(Phosphotransferase) domain 1"/>
    <property type="match status" value="1"/>
</dbReference>
<keyword evidence="7" id="KW-1185">Reference proteome</keyword>
<comment type="subcellular location">
    <subcellularLocation>
        <location evidence="1">Membrane</location>
        <topology evidence="1">Single-pass membrane protein</topology>
    </subcellularLocation>
</comment>
<gene>
    <name evidence="6" type="ORF">Fot_39895</name>
</gene>
<evidence type="ECO:0000256" key="2">
    <source>
        <dbReference type="ARBA" id="ARBA00022692"/>
    </source>
</evidence>
<keyword evidence="4" id="KW-1133">Transmembrane helix</keyword>
<keyword evidence="2" id="KW-0812">Transmembrane</keyword>
<dbReference type="SUPFAM" id="SSF56112">
    <property type="entry name" value="Protein kinase-like (PK-like)"/>
    <property type="match status" value="1"/>
</dbReference>
<comment type="caution">
    <text evidence="6">The sequence shown here is derived from an EMBL/GenBank/DDBJ whole genome shotgun (WGS) entry which is preliminary data.</text>
</comment>
<dbReference type="PANTHER" id="PTHR47974:SF6">
    <property type="entry name" value="NON-SPECIFIC SERINE_THREONINE PROTEIN KINASE"/>
    <property type="match status" value="1"/>
</dbReference>
<name>A0ABD1S6V4_9LAMI</name>
<organism evidence="6 7">
    <name type="scientific">Forsythia ovata</name>
    <dbReference type="NCBI Taxonomy" id="205694"/>
    <lineage>
        <taxon>Eukaryota</taxon>
        <taxon>Viridiplantae</taxon>
        <taxon>Streptophyta</taxon>
        <taxon>Embryophyta</taxon>
        <taxon>Tracheophyta</taxon>
        <taxon>Spermatophyta</taxon>
        <taxon>Magnoliopsida</taxon>
        <taxon>eudicotyledons</taxon>
        <taxon>Gunneridae</taxon>
        <taxon>Pentapetalae</taxon>
        <taxon>asterids</taxon>
        <taxon>lamiids</taxon>
        <taxon>Lamiales</taxon>
        <taxon>Oleaceae</taxon>
        <taxon>Forsythieae</taxon>
        <taxon>Forsythia</taxon>
    </lineage>
</organism>
<dbReference type="PANTHER" id="PTHR47974">
    <property type="entry name" value="OS07G0415500 PROTEIN"/>
    <property type="match status" value="1"/>
</dbReference>
<proteinExistence type="predicted"/>
<dbReference type="GO" id="GO:0016020">
    <property type="term" value="C:membrane"/>
    <property type="evidence" value="ECO:0007669"/>
    <property type="project" value="UniProtKB-SubCell"/>
</dbReference>
<reference evidence="7" key="1">
    <citation type="submission" date="2024-07" db="EMBL/GenBank/DDBJ databases">
        <title>Two chromosome-level genome assemblies of Korean endemic species Abeliophyllum distichum and Forsythia ovata (Oleaceae).</title>
        <authorList>
            <person name="Jang H."/>
        </authorList>
    </citation>
    <scope>NUCLEOTIDE SEQUENCE [LARGE SCALE GENOMIC DNA]</scope>
</reference>
<sequence length="147" mass="17076">MRLDVRVVFTPSLPWLVQPFSAELMPWLTWDVDIKSLSSLNRDDLKKISGENFPEWISFPVFEQMALICFQHYYGNSWSSSEDSVKEAIAESSEMEEETAEIVGSKKKPILDWNIRYRIAPGVARAIAYLHEECLEWVLHCDIKTYS</sequence>
<dbReference type="Proteomes" id="UP001604277">
    <property type="component" value="Unassembled WGS sequence"/>
</dbReference>
<evidence type="ECO:0000256" key="1">
    <source>
        <dbReference type="ARBA" id="ARBA00004167"/>
    </source>
</evidence>